<dbReference type="InterPro" id="IPR016142">
    <property type="entry name" value="Citrate_synth-like_lrg_a-sub"/>
</dbReference>
<dbReference type="EMBL" id="DVMX01000045">
    <property type="protein sequence ID" value="HIU41410.1"/>
    <property type="molecule type" value="Genomic_DNA"/>
</dbReference>
<comment type="similarity">
    <text evidence="2">Belongs to the citrate synthase family.</text>
</comment>
<dbReference type="InterPro" id="IPR002020">
    <property type="entry name" value="Citrate_synthase"/>
</dbReference>
<dbReference type="GO" id="GO:0005975">
    <property type="term" value="P:carbohydrate metabolic process"/>
    <property type="evidence" value="ECO:0007669"/>
    <property type="project" value="TreeGrafter"/>
</dbReference>
<dbReference type="Gene3D" id="1.10.230.10">
    <property type="entry name" value="Cytochrome P450-Terp, domain 2"/>
    <property type="match status" value="1"/>
</dbReference>
<dbReference type="PANTHER" id="PTHR11739">
    <property type="entry name" value="CITRATE SYNTHASE"/>
    <property type="match status" value="1"/>
</dbReference>
<evidence type="ECO:0000256" key="3">
    <source>
        <dbReference type="ARBA" id="ARBA00012972"/>
    </source>
</evidence>
<sequence length="456" mass="51564">MKTELDALHIKESSIHTLCEEYRKNNQIDPKMYEAYSVKRGLRNADGTGVLAGLTNICNVHGYVINEGEREPVEGWLSYRGINVEDIVAGCVAGNRFGFEETVYLLLFGQLPTREELERFMVLMGKFRDIPPTFFEDMILKAPSNNIMNKLARSVLALYSFDDLAEDLTMESEMVKALKLIARLPNIMVKAYQVKISHFEHQSMILHPTVPEQSTAESILSLLRPDRQFTDEEAKLLDICMILHAEHGGGNNSTFTCRCLTSSGTDCYSAYAGAIGSLKGFRHGGANIKCIHQLEYFKNNLENWEDMDEVADLLTKVIQKEAGDGTGLIYGMGHAVYTLSDPRAKILKQNAKKLAMGTEFEREFNLLEAIETLTPELMKTVKGTDKPICANVDLYSGLVYRMLRIPEDLVTPLFACSRMAGWAAHRMEEMFTNRRIMRPAYKSMAKNRPYIPLEQR</sequence>
<dbReference type="AlphaFoldDB" id="A0A9D1LJ13"/>
<reference evidence="5" key="1">
    <citation type="submission" date="2020-10" db="EMBL/GenBank/DDBJ databases">
        <authorList>
            <person name="Gilroy R."/>
        </authorList>
    </citation>
    <scope>NUCLEOTIDE SEQUENCE</scope>
    <source>
        <strain evidence="5">4509</strain>
    </source>
</reference>
<dbReference type="Pfam" id="PF00285">
    <property type="entry name" value="Citrate_synt"/>
    <property type="match status" value="1"/>
</dbReference>
<dbReference type="InterPro" id="IPR036969">
    <property type="entry name" value="Citrate_synthase_sf"/>
</dbReference>
<keyword evidence="4" id="KW-0808">Transferase</keyword>
<dbReference type="Gene3D" id="1.10.580.10">
    <property type="entry name" value="Citrate Synthase, domain 1"/>
    <property type="match status" value="1"/>
</dbReference>
<accession>A0A9D1LJ13</accession>
<proteinExistence type="inferred from homology"/>
<evidence type="ECO:0000256" key="2">
    <source>
        <dbReference type="ARBA" id="ARBA00010566"/>
    </source>
</evidence>
<dbReference type="GO" id="GO:0005829">
    <property type="term" value="C:cytosol"/>
    <property type="evidence" value="ECO:0007669"/>
    <property type="project" value="TreeGrafter"/>
</dbReference>
<protein>
    <recommendedName>
        <fullName evidence="3">citrate synthase (unknown stereospecificity)</fullName>
        <ecNumber evidence="3">2.3.3.16</ecNumber>
    </recommendedName>
</protein>
<evidence type="ECO:0000313" key="6">
    <source>
        <dbReference type="Proteomes" id="UP000824082"/>
    </source>
</evidence>
<reference evidence="5" key="2">
    <citation type="journal article" date="2021" name="PeerJ">
        <title>Extensive microbial diversity within the chicken gut microbiome revealed by metagenomics and culture.</title>
        <authorList>
            <person name="Gilroy R."/>
            <person name="Ravi A."/>
            <person name="Getino M."/>
            <person name="Pursley I."/>
            <person name="Horton D.L."/>
            <person name="Alikhan N.F."/>
            <person name="Baker D."/>
            <person name="Gharbi K."/>
            <person name="Hall N."/>
            <person name="Watson M."/>
            <person name="Adriaenssens E.M."/>
            <person name="Foster-Nyarko E."/>
            <person name="Jarju S."/>
            <person name="Secka A."/>
            <person name="Antonio M."/>
            <person name="Oren A."/>
            <person name="Chaudhuri R.R."/>
            <person name="La Ragione R."/>
            <person name="Hildebrand F."/>
            <person name="Pallen M.J."/>
        </authorList>
    </citation>
    <scope>NUCLEOTIDE SEQUENCE</scope>
    <source>
        <strain evidence="5">4509</strain>
    </source>
</reference>
<comment type="caution">
    <text evidence="5">The sequence shown here is derived from an EMBL/GenBank/DDBJ whole genome shotgun (WGS) entry which is preliminary data.</text>
</comment>
<evidence type="ECO:0000313" key="5">
    <source>
        <dbReference type="EMBL" id="HIU41410.1"/>
    </source>
</evidence>
<evidence type="ECO:0000256" key="4">
    <source>
        <dbReference type="ARBA" id="ARBA00022679"/>
    </source>
</evidence>
<dbReference type="GO" id="GO:0006099">
    <property type="term" value="P:tricarboxylic acid cycle"/>
    <property type="evidence" value="ECO:0007669"/>
    <property type="project" value="TreeGrafter"/>
</dbReference>
<name>A0A9D1LJ13_9FIRM</name>
<evidence type="ECO:0000256" key="1">
    <source>
        <dbReference type="ARBA" id="ARBA00005163"/>
    </source>
</evidence>
<dbReference type="PRINTS" id="PR00143">
    <property type="entry name" value="CITRTSNTHASE"/>
</dbReference>
<gene>
    <name evidence="5" type="ORF">IAD19_02535</name>
</gene>
<comment type="pathway">
    <text evidence="1">Carbohydrate metabolism; tricarboxylic acid cycle.</text>
</comment>
<dbReference type="EC" id="2.3.3.16" evidence="3"/>
<dbReference type="SUPFAM" id="SSF48256">
    <property type="entry name" value="Citrate synthase"/>
    <property type="match status" value="1"/>
</dbReference>
<dbReference type="InterPro" id="IPR016143">
    <property type="entry name" value="Citrate_synth-like_sm_a-sub"/>
</dbReference>
<dbReference type="PANTHER" id="PTHR11739:SF4">
    <property type="entry name" value="CITRATE SYNTHASE, PEROXISOMAL"/>
    <property type="match status" value="1"/>
</dbReference>
<dbReference type="Proteomes" id="UP000824082">
    <property type="component" value="Unassembled WGS sequence"/>
</dbReference>
<dbReference type="GO" id="GO:0036440">
    <property type="term" value="F:citrate synthase activity"/>
    <property type="evidence" value="ECO:0007669"/>
    <property type="project" value="UniProtKB-EC"/>
</dbReference>
<dbReference type="NCBIfam" id="NF010635">
    <property type="entry name" value="PRK14032.1"/>
    <property type="match status" value="1"/>
</dbReference>
<organism evidence="5 6">
    <name type="scientific">Candidatus Egerieicola faecale</name>
    <dbReference type="NCBI Taxonomy" id="2840774"/>
    <lineage>
        <taxon>Bacteria</taxon>
        <taxon>Bacillati</taxon>
        <taxon>Bacillota</taxon>
        <taxon>Clostridia</taxon>
        <taxon>Eubacteriales</taxon>
        <taxon>Oscillospiraceae</taxon>
        <taxon>Oscillospiraceae incertae sedis</taxon>
        <taxon>Candidatus Egerieicola</taxon>
    </lineage>
</organism>